<feature type="binding site" evidence="5">
    <location>
        <position position="314"/>
    </location>
    <ligand>
        <name>substrate</name>
    </ligand>
</feature>
<comment type="caution">
    <text evidence="8">The sequence shown here is derived from an EMBL/GenBank/DDBJ whole genome shotgun (WGS) entry which is preliminary data.</text>
</comment>
<comment type="subcellular location">
    <subcellularLocation>
        <location evidence="5">Cytoplasm</location>
    </subcellularLocation>
</comment>
<feature type="active site" description="Proton donor/acceptor" evidence="5">
    <location>
        <position position="183"/>
    </location>
</feature>
<dbReference type="AlphaFoldDB" id="A0A918TMW0"/>
<dbReference type="InterPro" id="IPR020557">
    <property type="entry name" value="Fumarate_lyase_CS"/>
</dbReference>
<dbReference type="Gene3D" id="1.10.40.30">
    <property type="entry name" value="Fumarase/aspartase (C-terminal domain)"/>
    <property type="match status" value="1"/>
</dbReference>
<dbReference type="HAMAP" id="MF_00743">
    <property type="entry name" value="FumaraseC"/>
    <property type="match status" value="1"/>
</dbReference>
<dbReference type="EC" id="4.2.1.2" evidence="5"/>
<dbReference type="GO" id="GO:0004333">
    <property type="term" value="F:fumarate hydratase activity"/>
    <property type="evidence" value="ECO:0007669"/>
    <property type="project" value="UniProtKB-UniRule"/>
</dbReference>
<feature type="binding site" evidence="5">
    <location>
        <begin position="134"/>
        <end position="136"/>
    </location>
    <ligand>
        <name>substrate</name>
    </ligand>
</feature>
<feature type="domain" description="Fumarate lyase N-terminal" evidence="6">
    <location>
        <begin position="12"/>
        <end position="337"/>
    </location>
</feature>
<dbReference type="SUPFAM" id="SSF48557">
    <property type="entry name" value="L-aspartase-like"/>
    <property type="match status" value="1"/>
</dbReference>
<organism evidence="8 9">
    <name type="scientific">Roseibacillus persicicus</name>
    <dbReference type="NCBI Taxonomy" id="454148"/>
    <lineage>
        <taxon>Bacteria</taxon>
        <taxon>Pseudomonadati</taxon>
        <taxon>Verrucomicrobiota</taxon>
        <taxon>Verrucomicrobiia</taxon>
        <taxon>Verrucomicrobiales</taxon>
        <taxon>Verrucomicrobiaceae</taxon>
        <taxon>Roseibacillus</taxon>
    </lineage>
</organism>
<dbReference type="PROSITE" id="PS00163">
    <property type="entry name" value="FUMARATE_LYASES"/>
    <property type="match status" value="1"/>
</dbReference>
<evidence type="ECO:0000256" key="4">
    <source>
        <dbReference type="ARBA" id="ARBA00023239"/>
    </source>
</evidence>
<evidence type="ECO:0000256" key="1">
    <source>
        <dbReference type="ARBA" id="ARBA00009084"/>
    </source>
</evidence>
<dbReference type="FunFam" id="1.10.275.10:FF:000001">
    <property type="entry name" value="Fumarate hydratase, mitochondrial"/>
    <property type="match status" value="1"/>
</dbReference>
<gene>
    <name evidence="5 8" type="primary">fumC</name>
    <name evidence="8" type="ORF">GCM10007100_21840</name>
</gene>
<evidence type="ECO:0000256" key="5">
    <source>
        <dbReference type="HAMAP-Rule" id="MF_00743"/>
    </source>
</evidence>
<dbReference type="PRINTS" id="PR00145">
    <property type="entry name" value="ARGSUCLYASE"/>
</dbReference>
<dbReference type="NCBIfam" id="NF008909">
    <property type="entry name" value="PRK12273.1"/>
    <property type="match status" value="1"/>
</dbReference>
<dbReference type="InterPro" id="IPR000362">
    <property type="entry name" value="Fumarate_lyase_fam"/>
</dbReference>
<reference evidence="8" key="2">
    <citation type="submission" date="2020-09" db="EMBL/GenBank/DDBJ databases">
        <authorList>
            <person name="Sun Q."/>
            <person name="Kim S."/>
        </authorList>
    </citation>
    <scope>NUCLEOTIDE SEQUENCE</scope>
    <source>
        <strain evidence="8">KCTC 12988</strain>
    </source>
</reference>
<dbReference type="EMBL" id="BMXI01000008">
    <property type="protein sequence ID" value="GHC54901.1"/>
    <property type="molecule type" value="Genomic_DNA"/>
</dbReference>
<evidence type="ECO:0000256" key="3">
    <source>
        <dbReference type="ARBA" id="ARBA00022532"/>
    </source>
</evidence>
<proteinExistence type="inferred from homology"/>
<dbReference type="GO" id="GO:0005737">
    <property type="term" value="C:cytoplasm"/>
    <property type="evidence" value="ECO:0007669"/>
    <property type="project" value="UniProtKB-SubCell"/>
</dbReference>
<dbReference type="GO" id="GO:0006106">
    <property type="term" value="P:fumarate metabolic process"/>
    <property type="evidence" value="ECO:0007669"/>
    <property type="project" value="InterPro"/>
</dbReference>
<dbReference type="RefSeq" id="WP_189569981.1">
    <property type="nucleotide sequence ID" value="NZ_BMXI01000008.1"/>
</dbReference>
<dbReference type="PANTHER" id="PTHR11444">
    <property type="entry name" value="ASPARTATEAMMONIA/ARGININOSUCCINATE/ADENYLOSUCCINATE LYASE"/>
    <property type="match status" value="1"/>
</dbReference>
<comment type="miscellaneous">
    <text evidence="5">There are 2 substrate-binding sites: the catalytic A site, and the non-catalytic B site that may play a role in the transfer of substrate or product between the active site and the solvent. Alternatively, the B site may bind allosteric effectors.</text>
</comment>
<reference evidence="8" key="1">
    <citation type="journal article" date="2014" name="Int. J. Syst. Evol. Microbiol.">
        <title>Complete genome sequence of Corynebacterium casei LMG S-19264T (=DSM 44701T), isolated from a smear-ripened cheese.</title>
        <authorList>
            <consortium name="US DOE Joint Genome Institute (JGI-PGF)"/>
            <person name="Walter F."/>
            <person name="Albersmeier A."/>
            <person name="Kalinowski J."/>
            <person name="Ruckert C."/>
        </authorList>
    </citation>
    <scope>NUCLEOTIDE SEQUENCE</scope>
    <source>
        <strain evidence="8">KCTC 12988</strain>
    </source>
</reference>
<dbReference type="InterPro" id="IPR008948">
    <property type="entry name" value="L-Aspartase-like"/>
</dbReference>
<evidence type="ECO:0000259" key="7">
    <source>
        <dbReference type="Pfam" id="PF10415"/>
    </source>
</evidence>
<sequence>MSETRIERDSMGEMAVPVEALYGASTQRAVLNFPVSHRPVDPLMIHAYGLIKLAAARANGELGVVDTAKTAIIEKAAREVLEGKHDEHFPVDTYQTGSGTSTNMNANEVIANRAKQIDPDCGVHPNDHVNQSQSSNDTFPTAMHIATGMAFKDMLIPALEGLHKSLVQKAHEFHDVLKIGRTHLMDATPVRLGQEFSGFAKQVERSLDRSHKALNAIFELPLGGTAVGTGLNCHPEFPKKAIAIIAEESGIDFVEAEDHFEAQAAKDALVEAHGQLNTIATSLYKIANDIRLLGSGPRCSIGEISLPSTQPGSSIMPGKVNPVMAEAVTMVAARVFGNNNTVTWSGANGHFELNVFMPVMIDAILQSTRLLANVATIFDEKCVQGIVANKERCESLIENSLSMVTSLAPIIGYEPASKIAKESVETGRTVRELCAERLEELGISAEQLAEALDPGTMAGE</sequence>
<dbReference type="Pfam" id="PF10415">
    <property type="entry name" value="FumaraseC_C"/>
    <property type="match status" value="1"/>
</dbReference>
<dbReference type="Proteomes" id="UP000644507">
    <property type="component" value="Unassembled WGS sequence"/>
</dbReference>
<dbReference type="Gene3D" id="1.20.200.10">
    <property type="entry name" value="Fumarase/aspartase (Central domain)"/>
    <property type="match status" value="1"/>
</dbReference>
<dbReference type="Pfam" id="PF00206">
    <property type="entry name" value="Lyase_1"/>
    <property type="match status" value="1"/>
</dbReference>
<feature type="active site" evidence="5">
    <location>
        <position position="313"/>
    </location>
</feature>
<evidence type="ECO:0000313" key="9">
    <source>
        <dbReference type="Proteomes" id="UP000644507"/>
    </source>
</evidence>
<comment type="function">
    <text evidence="5">Involved in the TCA cycle. Catalyzes the stereospecific interconversion of fumarate to L-malate.</text>
</comment>
<comment type="catalytic activity">
    <reaction evidence="5">
        <text>(S)-malate = fumarate + H2O</text>
        <dbReference type="Rhea" id="RHEA:12460"/>
        <dbReference type="ChEBI" id="CHEBI:15377"/>
        <dbReference type="ChEBI" id="CHEBI:15589"/>
        <dbReference type="ChEBI" id="CHEBI:29806"/>
        <dbReference type="EC" id="4.2.1.2"/>
    </reaction>
</comment>
<dbReference type="InterPro" id="IPR018951">
    <property type="entry name" value="Fumarase_C_C"/>
</dbReference>
<dbReference type="InterPro" id="IPR024083">
    <property type="entry name" value="Fumarase/histidase_N"/>
</dbReference>
<evidence type="ECO:0000256" key="2">
    <source>
        <dbReference type="ARBA" id="ARBA00022490"/>
    </source>
</evidence>
<protein>
    <recommendedName>
        <fullName evidence="5">Fumarate hydratase class II</fullName>
        <shortName evidence="5">Fumarase C</shortName>
        <ecNumber evidence="5">4.2.1.2</ecNumber>
    </recommendedName>
    <alternativeName>
        <fullName evidence="5">Aerobic fumarase</fullName>
    </alternativeName>
    <alternativeName>
        <fullName evidence="5">Iron-independent fumarase</fullName>
    </alternativeName>
</protein>
<comment type="subunit">
    <text evidence="5">Homotetramer.</text>
</comment>
<dbReference type="InterPro" id="IPR005677">
    <property type="entry name" value="Fum_hydII"/>
</dbReference>
<feature type="binding site" description="in site B" evidence="5">
    <location>
        <begin position="124"/>
        <end position="127"/>
    </location>
    <ligand>
        <name>substrate</name>
    </ligand>
</feature>
<accession>A0A918TMW0</accession>
<name>A0A918TMW0_9BACT</name>
<feature type="binding site" evidence="5">
    <location>
        <begin position="98"/>
        <end position="100"/>
    </location>
    <ligand>
        <name>substrate</name>
    </ligand>
</feature>
<evidence type="ECO:0000313" key="8">
    <source>
        <dbReference type="EMBL" id="GHC54901.1"/>
    </source>
</evidence>
<keyword evidence="3 5" id="KW-0816">Tricarboxylic acid cycle</keyword>
<dbReference type="CDD" id="cd01596">
    <property type="entry name" value="Aspartase_like"/>
    <property type="match status" value="1"/>
</dbReference>
<evidence type="ECO:0000259" key="6">
    <source>
        <dbReference type="Pfam" id="PF00206"/>
    </source>
</evidence>
<feature type="binding site" evidence="5">
    <location>
        <position position="182"/>
    </location>
    <ligand>
        <name>substrate</name>
    </ligand>
</feature>
<comment type="pathway">
    <text evidence="5">Carbohydrate metabolism; tricarboxylic acid cycle; (S)-malate from fumarate: step 1/1.</text>
</comment>
<dbReference type="GO" id="GO:0006099">
    <property type="term" value="P:tricarboxylic acid cycle"/>
    <property type="evidence" value="ECO:0007669"/>
    <property type="project" value="UniProtKB-UniRule"/>
</dbReference>
<feature type="site" description="Important for catalytic activity" evidence="5">
    <location>
        <position position="326"/>
    </location>
</feature>
<dbReference type="FunFam" id="1.20.200.10:FF:000001">
    <property type="entry name" value="Fumarate hydratase, mitochondrial"/>
    <property type="match status" value="1"/>
</dbReference>
<dbReference type="InterPro" id="IPR022761">
    <property type="entry name" value="Fumarate_lyase_N"/>
</dbReference>
<feature type="binding site" evidence="5">
    <location>
        <begin position="319"/>
        <end position="321"/>
    </location>
    <ligand>
        <name>substrate</name>
    </ligand>
</feature>
<comment type="similarity">
    <text evidence="1 5">Belongs to the class-II fumarase/aspartase family. Fumarase subfamily.</text>
</comment>
<dbReference type="Gene3D" id="1.10.275.10">
    <property type="entry name" value="Fumarase/aspartase (N-terminal domain)"/>
    <property type="match status" value="1"/>
</dbReference>
<dbReference type="PRINTS" id="PR00149">
    <property type="entry name" value="FUMRATELYASE"/>
</dbReference>
<feature type="domain" description="Fumarase C C-terminal" evidence="7">
    <location>
        <begin position="403"/>
        <end position="458"/>
    </location>
</feature>
<keyword evidence="2 5" id="KW-0963">Cytoplasm</keyword>
<dbReference type="PANTHER" id="PTHR11444:SF22">
    <property type="entry name" value="FUMARATE HYDRATASE CLASS II"/>
    <property type="match status" value="1"/>
</dbReference>
<keyword evidence="4 5" id="KW-0456">Lyase</keyword>
<keyword evidence="9" id="KW-1185">Reference proteome</keyword>